<dbReference type="Pfam" id="PF09626">
    <property type="entry name" value="DHC"/>
    <property type="match status" value="1"/>
</dbReference>
<dbReference type="EMBL" id="CP002198">
    <property type="protein sequence ID" value="ADN17276.1"/>
    <property type="molecule type" value="Genomic_DNA"/>
</dbReference>
<evidence type="ECO:0000313" key="1">
    <source>
        <dbReference type="EMBL" id="ADN17276.1"/>
    </source>
</evidence>
<dbReference type="Proteomes" id="UP000008206">
    <property type="component" value="Chromosome"/>
</dbReference>
<proteinExistence type="predicted"/>
<dbReference type="STRING" id="497965.Cyan7822_5399"/>
<dbReference type="KEGG" id="cyj:Cyan7822_5399"/>
<reference evidence="2" key="1">
    <citation type="journal article" date="2011" name="MBio">
        <title>Novel metabolic attributes of the genus Cyanothece, comprising a group of unicellular nitrogen-fixing Cyanobacteria.</title>
        <authorList>
            <person name="Bandyopadhyay A."/>
            <person name="Elvitigala T."/>
            <person name="Welsh E."/>
            <person name="Stockel J."/>
            <person name="Liberton M."/>
            <person name="Min H."/>
            <person name="Sherman L.A."/>
            <person name="Pakrasi H.B."/>
        </authorList>
    </citation>
    <scope>NUCLEOTIDE SEQUENCE [LARGE SCALE GENOMIC DNA]</scope>
    <source>
        <strain evidence="2">PCC 7822</strain>
    </source>
</reference>
<gene>
    <name evidence="1" type="ordered locus">Cyan7822_5399</name>
</gene>
<keyword evidence="2" id="KW-1185">Reference proteome</keyword>
<dbReference type="HOGENOM" id="CLU_123240_0_0_3"/>
<name>E0U871_GLOV7</name>
<sequence length="199" mass="22424">MLNLLGFHRSLKRSQLTGNLGVRKKGLLLLSLLLMGFWSMALGIGIARAINHSTDTGSPLSLTNRDPSLLASSILERYKTAQQLYIDTCSGCHIPISPSVLPSESWKSILEKPDRHYGTSVDMIRITQVLLWEYLATFSRPVSRDEPVPLYISQSRYFKALHPRVDLPKPSTLKTCVTCHPRAQQYDYQTLSPEWDNAP</sequence>
<evidence type="ECO:0000313" key="2">
    <source>
        <dbReference type="Proteomes" id="UP000008206"/>
    </source>
</evidence>
<dbReference type="InterPro" id="IPR018588">
    <property type="entry name" value="Dihaem_cytochrome-c"/>
</dbReference>
<accession>E0U871</accession>
<organism evidence="1 2">
    <name type="scientific">Gloeothece verrucosa (strain PCC 7822)</name>
    <name type="common">Cyanothece sp. (strain PCC 7822)</name>
    <dbReference type="NCBI Taxonomy" id="497965"/>
    <lineage>
        <taxon>Bacteria</taxon>
        <taxon>Bacillati</taxon>
        <taxon>Cyanobacteriota</taxon>
        <taxon>Cyanophyceae</taxon>
        <taxon>Oscillatoriophycideae</taxon>
        <taxon>Chroococcales</taxon>
        <taxon>Aphanothecaceae</taxon>
        <taxon>Gloeothece</taxon>
        <taxon>Gloeothece verrucosa</taxon>
    </lineage>
</organism>
<protein>
    <submittedName>
        <fullName evidence="1">Diheme cytochrome c</fullName>
    </submittedName>
</protein>
<dbReference type="OrthoDB" id="5296814at2"/>
<dbReference type="AlphaFoldDB" id="E0U871"/>
<dbReference type="eggNOG" id="COG2010">
    <property type="taxonomic scope" value="Bacteria"/>
</dbReference>
<dbReference type="RefSeq" id="WP_013325314.1">
    <property type="nucleotide sequence ID" value="NC_014501.1"/>
</dbReference>